<dbReference type="AlphaFoldDB" id="A0A2P2JL52"/>
<evidence type="ECO:0000313" key="2">
    <source>
        <dbReference type="EMBL" id="MBW94184.1"/>
    </source>
</evidence>
<accession>A0A2P2JL52</accession>
<organism evidence="2">
    <name type="scientific">Rhizophora mucronata</name>
    <name type="common">Asiatic mangrove</name>
    <dbReference type="NCBI Taxonomy" id="61149"/>
    <lineage>
        <taxon>Eukaryota</taxon>
        <taxon>Viridiplantae</taxon>
        <taxon>Streptophyta</taxon>
        <taxon>Embryophyta</taxon>
        <taxon>Tracheophyta</taxon>
        <taxon>Spermatophyta</taxon>
        <taxon>Magnoliopsida</taxon>
        <taxon>eudicotyledons</taxon>
        <taxon>Gunneridae</taxon>
        <taxon>Pentapetalae</taxon>
        <taxon>rosids</taxon>
        <taxon>fabids</taxon>
        <taxon>Malpighiales</taxon>
        <taxon>Rhizophoraceae</taxon>
        <taxon>Rhizophora</taxon>
    </lineage>
</organism>
<evidence type="ECO:0000256" key="1">
    <source>
        <dbReference type="SAM" id="MobiDB-lite"/>
    </source>
</evidence>
<feature type="region of interest" description="Disordered" evidence="1">
    <location>
        <begin position="212"/>
        <end position="242"/>
    </location>
</feature>
<reference evidence="2" key="1">
    <citation type="submission" date="2018-02" db="EMBL/GenBank/DDBJ databases">
        <title>Rhizophora mucronata_Transcriptome.</title>
        <authorList>
            <person name="Meera S.P."/>
            <person name="Sreeshan A."/>
            <person name="Augustine A."/>
        </authorList>
    </citation>
    <scope>NUCLEOTIDE SEQUENCE</scope>
    <source>
        <tissue evidence="2">Leaf</tissue>
    </source>
</reference>
<dbReference type="PANTHER" id="PTHR33356">
    <property type="entry name" value="TIP41-LIKE PROTEIN"/>
    <property type="match status" value="1"/>
</dbReference>
<dbReference type="PANTHER" id="PTHR33356:SF5">
    <property type="entry name" value="TIP41-LIKE PROTEIN"/>
    <property type="match status" value="1"/>
</dbReference>
<sequence length="242" mass="26753">MGRIRIIEQLDLYSHSRGFQGPPEKPSPVSVPVKNPIHDHGHYLQQPLANYQKLQASHFQQLMQQPTMKQQSSGVWGGQHSKGTGLYQLQQSRQMIHSGRNVGSRPLALSSSSWTPVQLAHQRHQSGSGSRAVFLGKPAGKKECAGTGVFLPRRVGAPTETRKKSACSTVFVPPRVVQALNLNLEEMGAQPQFQSRLNGNLVPESDIALRLGGGNIKSNPKRNFRPQPGMSNEVRLPQEWTY</sequence>
<proteinExistence type="predicted"/>
<protein>
    <submittedName>
        <fullName evidence="2">Uncharacterized protein MANES_09G099100</fullName>
    </submittedName>
</protein>
<name>A0A2P2JL52_RHIMU</name>
<dbReference type="EMBL" id="GGEC01013701">
    <property type="protein sequence ID" value="MBW94184.1"/>
    <property type="molecule type" value="Transcribed_RNA"/>
</dbReference>